<reference evidence="2 3" key="1">
    <citation type="journal article" date="2021" name="BMC Genomics">
        <title>Datura genome reveals duplications of psychoactive alkaloid biosynthetic genes and high mutation rate following tissue culture.</title>
        <authorList>
            <person name="Rajewski A."/>
            <person name="Carter-House D."/>
            <person name="Stajich J."/>
            <person name="Litt A."/>
        </authorList>
    </citation>
    <scope>NUCLEOTIDE SEQUENCE [LARGE SCALE GENOMIC DNA]</scope>
    <source>
        <strain evidence="2">AR-01</strain>
    </source>
</reference>
<name>A0ABS8SC29_DATST</name>
<keyword evidence="3" id="KW-1185">Reference proteome</keyword>
<protein>
    <submittedName>
        <fullName evidence="2">Uncharacterized protein</fullName>
    </submittedName>
</protein>
<dbReference type="EMBL" id="JACEIK010000400">
    <property type="protein sequence ID" value="MCD7456412.1"/>
    <property type="molecule type" value="Genomic_DNA"/>
</dbReference>
<evidence type="ECO:0000313" key="2">
    <source>
        <dbReference type="EMBL" id="MCD7456412.1"/>
    </source>
</evidence>
<dbReference type="Proteomes" id="UP000823775">
    <property type="component" value="Unassembled WGS sequence"/>
</dbReference>
<organism evidence="2 3">
    <name type="scientific">Datura stramonium</name>
    <name type="common">Jimsonweed</name>
    <name type="synonym">Common thornapple</name>
    <dbReference type="NCBI Taxonomy" id="4076"/>
    <lineage>
        <taxon>Eukaryota</taxon>
        <taxon>Viridiplantae</taxon>
        <taxon>Streptophyta</taxon>
        <taxon>Embryophyta</taxon>
        <taxon>Tracheophyta</taxon>
        <taxon>Spermatophyta</taxon>
        <taxon>Magnoliopsida</taxon>
        <taxon>eudicotyledons</taxon>
        <taxon>Gunneridae</taxon>
        <taxon>Pentapetalae</taxon>
        <taxon>asterids</taxon>
        <taxon>lamiids</taxon>
        <taxon>Solanales</taxon>
        <taxon>Solanaceae</taxon>
        <taxon>Solanoideae</taxon>
        <taxon>Datureae</taxon>
        <taxon>Datura</taxon>
    </lineage>
</organism>
<sequence>MDTYDDIFTKLEPLFDGDECDHCKISTDQIHKVNDKQSIPMTDQDEQKEKHLSEITDHDDVVKQEIGIQIQKSEKNLLDSKMHNEVTKKKREASAIESIYEPLVARRTNPRRAHRSATDPPQELIRGKS</sequence>
<feature type="region of interest" description="Disordered" evidence="1">
    <location>
        <begin position="35"/>
        <end position="58"/>
    </location>
</feature>
<gene>
    <name evidence="2" type="ORF">HAX54_031644</name>
</gene>
<evidence type="ECO:0000256" key="1">
    <source>
        <dbReference type="SAM" id="MobiDB-lite"/>
    </source>
</evidence>
<feature type="compositionally biased region" description="Basic and acidic residues" evidence="1">
    <location>
        <begin position="45"/>
        <end position="58"/>
    </location>
</feature>
<comment type="caution">
    <text evidence="2">The sequence shown here is derived from an EMBL/GenBank/DDBJ whole genome shotgun (WGS) entry which is preliminary data.</text>
</comment>
<accession>A0ABS8SC29</accession>
<proteinExistence type="predicted"/>
<evidence type="ECO:0000313" key="3">
    <source>
        <dbReference type="Proteomes" id="UP000823775"/>
    </source>
</evidence>
<feature type="region of interest" description="Disordered" evidence="1">
    <location>
        <begin position="101"/>
        <end position="129"/>
    </location>
</feature>